<dbReference type="InterPro" id="IPR016477">
    <property type="entry name" value="Fructo-/Ketosamine-3-kinase"/>
</dbReference>
<dbReference type="Gene3D" id="3.30.200.20">
    <property type="entry name" value="Phosphorylase Kinase, domain 1"/>
    <property type="match status" value="1"/>
</dbReference>
<dbReference type="PIRSF" id="PIRSF006221">
    <property type="entry name" value="Ketosamine-3-kinase"/>
    <property type="match status" value="1"/>
</dbReference>
<comment type="similarity">
    <text evidence="1">Belongs to the fructosamine kinase family.</text>
</comment>
<dbReference type="InterPro" id="IPR011009">
    <property type="entry name" value="Kinase-like_dom_sf"/>
</dbReference>
<dbReference type="GO" id="GO:0016301">
    <property type="term" value="F:kinase activity"/>
    <property type="evidence" value="ECO:0007669"/>
    <property type="project" value="UniProtKB-UniRule"/>
</dbReference>
<dbReference type="EMBL" id="VDMO01000007">
    <property type="protein sequence ID" value="TNM71537.1"/>
    <property type="molecule type" value="Genomic_DNA"/>
</dbReference>
<dbReference type="RefSeq" id="WP_139402387.1">
    <property type="nucleotide sequence ID" value="NZ_JACHEW010000010.1"/>
</dbReference>
<dbReference type="Proteomes" id="UP000629870">
    <property type="component" value="Unassembled WGS sequence"/>
</dbReference>
<dbReference type="PANTHER" id="PTHR12149">
    <property type="entry name" value="FRUCTOSAMINE 3 KINASE-RELATED PROTEIN"/>
    <property type="match status" value="1"/>
</dbReference>
<dbReference type="SUPFAM" id="SSF56112">
    <property type="entry name" value="Protein kinase-like (PK-like)"/>
    <property type="match status" value="1"/>
</dbReference>
<protein>
    <submittedName>
        <fullName evidence="3">Fructosamine kinase family protein</fullName>
    </submittedName>
    <submittedName>
        <fullName evidence="2">Fructosamine-3-kinase</fullName>
    </submittedName>
</protein>
<keyword evidence="1" id="KW-0808">Transferase</keyword>
<dbReference type="AlphaFoldDB" id="A0A5C4Y928"/>
<dbReference type="PANTHER" id="PTHR12149:SF8">
    <property type="entry name" value="PROTEIN-RIBULOSAMINE 3-KINASE"/>
    <property type="match status" value="1"/>
</dbReference>
<dbReference type="Gene3D" id="1.20.1270.240">
    <property type="match status" value="1"/>
</dbReference>
<reference evidence="3 4" key="1">
    <citation type="submission" date="2019-06" db="EMBL/GenBank/DDBJ databases">
        <title>Genome sequence of Deinococcus radiopugnans ATCC 19172.</title>
        <authorList>
            <person name="Maclea K.S."/>
            <person name="Maynard C.R."/>
        </authorList>
    </citation>
    <scope>NUCLEOTIDE SEQUENCE [LARGE SCALE GENOMIC DNA]</scope>
    <source>
        <strain evidence="3 4">ATCC 19172</strain>
    </source>
</reference>
<gene>
    <name evidence="3" type="ORF">FHR04_08315</name>
    <name evidence="2" type="ORF">HNQ04_002252</name>
</gene>
<accession>A0A5C4Y928</accession>
<proteinExistence type="inferred from homology"/>
<organism evidence="3 4">
    <name type="scientific">Deinococcus radiopugnans ATCC 19172</name>
    <dbReference type="NCBI Taxonomy" id="585398"/>
    <lineage>
        <taxon>Bacteria</taxon>
        <taxon>Thermotogati</taxon>
        <taxon>Deinococcota</taxon>
        <taxon>Deinococci</taxon>
        <taxon>Deinococcales</taxon>
        <taxon>Deinococcaceae</taxon>
        <taxon>Deinococcus</taxon>
    </lineage>
</organism>
<evidence type="ECO:0000256" key="1">
    <source>
        <dbReference type="PIRNR" id="PIRNR006221"/>
    </source>
</evidence>
<name>A0A5C4Y928_9DEIO</name>
<dbReference type="Pfam" id="PF03881">
    <property type="entry name" value="Fructosamin_kin"/>
    <property type="match status" value="1"/>
</dbReference>
<dbReference type="Proteomes" id="UP000313988">
    <property type="component" value="Unassembled WGS sequence"/>
</dbReference>
<evidence type="ECO:0000313" key="3">
    <source>
        <dbReference type="EMBL" id="TNM71537.1"/>
    </source>
</evidence>
<dbReference type="EMBL" id="JACHEW010000010">
    <property type="protein sequence ID" value="MBB6016994.1"/>
    <property type="molecule type" value="Genomic_DNA"/>
</dbReference>
<dbReference type="Gene3D" id="1.10.510.10">
    <property type="entry name" value="Transferase(Phosphotransferase) domain 1"/>
    <property type="match status" value="1"/>
</dbReference>
<evidence type="ECO:0000313" key="2">
    <source>
        <dbReference type="EMBL" id="MBB6016994.1"/>
    </source>
</evidence>
<reference evidence="2 5" key="2">
    <citation type="submission" date="2020-08" db="EMBL/GenBank/DDBJ databases">
        <title>Genomic Encyclopedia of Type Strains, Phase IV (KMG-IV): sequencing the most valuable type-strain genomes for metagenomic binning, comparative biology and taxonomic classification.</title>
        <authorList>
            <person name="Goeker M."/>
        </authorList>
    </citation>
    <scope>NUCLEOTIDE SEQUENCE [LARGE SCALE GENOMIC DNA]</scope>
    <source>
        <strain evidence="2 5">DSM 12027</strain>
    </source>
</reference>
<evidence type="ECO:0000313" key="4">
    <source>
        <dbReference type="Proteomes" id="UP000313988"/>
    </source>
</evidence>
<keyword evidence="1 3" id="KW-0418">Kinase</keyword>
<evidence type="ECO:0000313" key="5">
    <source>
        <dbReference type="Proteomes" id="UP000629870"/>
    </source>
</evidence>
<dbReference type="OrthoDB" id="5291879at2"/>
<keyword evidence="5" id="KW-1185">Reference proteome</keyword>
<sequence length="294" mass="31692">MSRSISPVLLPLLHHHLGGPVLKATALSGGDINDVYRLMTGQGEVVLKASRRALPHLFFAEAQGLGRLRGAASRRPAGLLVPEVLAYGDAPGGWQYLLQSYLPPGDETPQAQEALGRGLAALHSVTVPGFGGTADNYFGALPQFNPPAQSAADFFWEARLRPQVRLAAEHLSEADADRFEALRVRLPRLIPPEPPSLVHGDLWHGNLLYTSAGPALIDPAAAHSHREVDLAAMTLFGGVAERVFDAYAEAFPLAPGWQRRTDLWNLYPLLAHVNMFGSGYLGRTRAALDAALQL</sequence>
<comment type="caution">
    <text evidence="3">The sequence shown here is derived from an EMBL/GenBank/DDBJ whole genome shotgun (WGS) entry which is preliminary data.</text>
</comment>